<evidence type="ECO:0000256" key="3">
    <source>
        <dbReference type="ARBA" id="ARBA00022527"/>
    </source>
</evidence>
<comment type="cofactor">
    <cofactor evidence="13">
        <name>Mg(2+)</name>
        <dbReference type="ChEBI" id="CHEBI:18420"/>
    </cofactor>
    <cofactor evidence="13">
        <name>Mn(2+)</name>
        <dbReference type="ChEBI" id="CHEBI:29035"/>
    </cofactor>
</comment>
<dbReference type="InterPro" id="IPR011009">
    <property type="entry name" value="Kinase-like_dom_sf"/>
</dbReference>
<dbReference type="Gene3D" id="3.30.200.20">
    <property type="entry name" value="Phosphorylase Kinase, domain 1"/>
    <property type="match status" value="1"/>
</dbReference>
<evidence type="ECO:0000256" key="9">
    <source>
        <dbReference type="ARBA" id="ARBA00022840"/>
    </source>
</evidence>
<evidence type="ECO:0000256" key="11">
    <source>
        <dbReference type="ARBA" id="ARBA00023136"/>
    </source>
</evidence>
<comment type="subcellular location">
    <subcellularLocation>
        <location evidence="1 13">Membrane</location>
        <topology evidence="1 13">Single-pass type I membrane protein</topology>
    </subcellularLocation>
</comment>
<evidence type="ECO:0000256" key="1">
    <source>
        <dbReference type="ARBA" id="ARBA00004479"/>
    </source>
</evidence>
<keyword evidence="3 13" id="KW-0723">Serine/threonine-protein kinase</keyword>
<organism evidence="15 16">
    <name type="scientific">Dimorphilus gyrociliatus</name>
    <dbReference type="NCBI Taxonomy" id="2664684"/>
    <lineage>
        <taxon>Eukaryota</taxon>
        <taxon>Metazoa</taxon>
        <taxon>Spiralia</taxon>
        <taxon>Lophotrochozoa</taxon>
        <taxon>Annelida</taxon>
        <taxon>Polychaeta</taxon>
        <taxon>Polychaeta incertae sedis</taxon>
        <taxon>Dinophilidae</taxon>
        <taxon>Dimorphilus</taxon>
    </lineage>
</organism>
<dbReference type="InterPro" id="IPR000719">
    <property type="entry name" value="Prot_kinase_dom"/>
</dbReference>
<keyword evidence="7 13" id="KW-0547">Nucleotide-binding</keyword>
<keyword evidence="13" id="KW-0464">Manganese</keyword>
<evidence type="ECO:0000256" key="13">
    <source>
        <dbReference type="RuleBase" id="RU361271"/>
    </source>
</evidence>
<evidence type="ECO:0000256" key="6">
    <source>
        <dbReference type="ARBA" id="ARBA00022729"/>
    </source>
</evidence>
<evidence type="ECO:0000256" key="7">
    <source>
        <dbReference type="ARBA" id="ARBA00022741"/>
    </source>
</evidence>
<dbReference type="EMBL" id="CAJFCJ010000005">
    <property type="protein sequence ID" value="CAD5115076.1"/>
    <property type="molecule type" value="Genomic_DNA"/>
</dbReference>
<keyword evidence="13" id="KW-0460">Magnesium</keyword>
<keyword evidence="9 13" id="KW-0067">ATP-binding</keyword>
<dbReference type="GO" id="GO:0005886">
    <property type="term" value="C:plasma membrane"/>
    <property type="evidence" value="ECO:0007669"/>
    <property type="project" value="TreeGrafter"/>
</dbReference>
<dbReference type="GO" id="GO:0071363">
    <property type="term" value="P:cellular response to growth factor stimulus"/>
    <property type="evidence" value="ECO:0007669"/>
    <property type="project" value="TreeGrafter"/>
</dbReference>
<dbReference type="EC" id="2.7.11.30" evidence="13"/>
<evidence type="ECO:0000256" key="10">
    <source>
        <dbReference type="ARBA" id="ARBA00022989"/>
    </source>
</evidence>
<dbReference type="PANTHER" id="PTHR23255">
    <property type="entry name" value="TRANSFORMING GROWTH FACTOR-BETA RECEPTOR TYPE I AND II"/>
    <property type="match status" value="1"/>
</dbReference>
<dbReference type="PROSITE" id="PS00108">
    <property type="entry name" value="PROTEIN_KINASE_ST"/>
    <property type="match status" value="1"/>
</dbReference>
<dbReference type="InterPro" id="IPR000333">
    <property type="entry name" value="TGFB_receptor"/>
</dbReference>
<keyword evidence="6" id="KW-0732">Signal</keyword>
<dbReference type="PRINTS" id="PR00653">
    <property type="entry name" value="ACTIVIN2R"/>
</dbReference>
<dbReference type="GO" id="GO:0043235">
    <property type="term" value="C:receptor complex"/>
    <property type="evidence" value="ECO:0007669"/>
    <property type="project" value="TreeGrafter"/>
</dbReference>
<keyword evidence="8 13" id="KW-0418">Kinase</keyword>
<keyword evidence="16" id="KW-1185">Reference proteome</keyword>
<evidence type="ECO:0000256" key="5">
    <source>
        <dbReference type="ARBA" id="ARBA00022692"/>
    </source>
</evidence>
<comment type="caution">
    <text evidence="15">The sequence shown here is derived from an EMBL/GenBank/DDBJ whole genome shotgun (WGS) entry which is preliminary data.</text>
</comment>
<evidence type="ECO:0000259" key="14">
    <source>
        <dbReference type="PROSITE" id="PS50011"/>
    </source>
</evidence>
<dbReference type="OrthoDB" id="6283679at2759"/>
<keyword evidence="4 13" id="KW-0808">Transferase</keyword>
<dbReference type="AlphaFoldDB" id="A0A7I8VHD6"/>
<feature type="transmembrane region" description="Helical" evidence="13">
    <location>
        <begin position="78"/>
        <end position="104"/>
    </location>
</feature>
<keyword evidence="5 13" id="KW-0812">Transmembrane</keyword>
<dbReference type="PROSITE" id="PS50011">
    <property type="entry name" value="PROTEIN_KINASE_DOM"/>
    <property type="match status" value="1"/>
</dbReference>
<accession>A0A7I8VHD6</accession>
<evidence type="ECO:0000256" key="4">
    <source>
        <dbReference type="ARBA" id="ARBA00022679"/>
    </source>
</evidence>
<feature type="domain" description="Protein kinase" evidence="14">
    <location>
        <begin position="138"/>
        <end position="415"/>
    </location>
</feature>
<comment type="similarity">
    <text evidence="2 13">Belongs to the protein kinase superfamily. TKL Ser/Thr protein kinase family. TGFB receptor subfamily.</text>
</comment>
<name>A0A7I8VHD6_9ANNE</name>
<dbReference type="PANTHER" id="PTHR23255:SF72">
    <property type="entry name" value="RECEPTOR PROTEIN SERINE_THREONINE KINASE"/>
    <property type="match status" value="1"/>
</dbReference>
<comment type="catalytic activity">
    <reaction evidence="13">
        <text>L-threonyl-[receptor-protein] + ATP = O-phospho-L-threonyl-[receptor-protein] + ADP + H(+)</text>
        <dbReference type="Rhea" id="RHEA:44880"/>
        <dbReference type="Rhea" id="RHEA-COMP:11024"/>
        <dbReference type="Rhea" id="RHEA-COMP:11025"/>
        <dbReference type="ChEBI" id="CHEBI:15378"/>
        <dbReference type="ChEBI" id="CHEBI:30013"/>
        <dbReference type="ChEBI" id="CHEBI:30616"/>
        <dbReference type="ChEBI" id="CHEBI:61977"/>
        <dbReference type="ChEBI" id="CHEBI:456216"/>
        <dbReference type="EC" id="2.7.11.30"/>
    </reaction>
</comment>
<protein>
    <recommendedName>
        <fullName evidence="13">Serine/threonine-protein kinase receptor</fullName>
        <ecNumber evidence="13">2.7.11.30</ecNumber>
    </recommendedName>
</protein>
<dbReference type="GO" id="GO:0005524">
    <property type="term" value="F:ATP binding"/>
    <property type="evidence" value="ECO:0007669"/>
    <property type="project" value="UniProtKB-UniRule"/>
</dbReference>
<evidence type="ECO:0000256" key="8">
    <source>
        <dbReference type="ARBA" id="ARBA00022777"/>
    </source>
</evidence>
<evidence type="ECO:0000256" key="12">
    <source>
        <dbReference type="ARBA" id="ARBA00023170"/>
    </source>
</evidence>
<keyword evidence="11 13" id="KW-0472">Membrane</keyword>
<dbReference type="SMART" id="SM00220">
    <property type="entry name" value="S_TKc"/>
    <property type="match status" value="1"/>
</dbReference>
<keyword evidence="12 13" id="KW-0675">Receptor</keyword>
<evidence type="ECO:0000313" key="15">
    <source>
        <dbReference type="EMBL" id="CAD5115076.1"/>
    </source>
</evidence>
<dbReference type="SUPFAM" id="SSF56112">
    <property type="entry name" value="Protein kinase-like (PK-like)"/>
    <property type="match status" value="1"/>
</dbReference>
<dbReference type="Pfam" id="PF00069">
    <property type="entry name" value="Pkinase"/>
    <property type="match status" value="1"/>
</dbReference>
<reference evidence="15 16" key="1">
    <citation type="submission" date="2020-08" db="EMBL/GenBank/DDBJ databases">
        <authorList>
            <person name="Hejnol A."/>
        </authorList>
    </citation>
    <scope>NUCLEOTIDE SEQUENCE [LARGE SCALE GENOMIC DNA]</scope>
</reference>
<dbReference type="Gene3D" id="1.10.510.10">
    <property type="entry name" value="Transferase(Phosphotransferase) domain 1"/>
    <property type="match status" value="1"/>
</dbReference>
<keyword evidence="10 13" id="KW-1133">Transmembrane helix</keyword>
<dbReference type="GO" id="GO:0046872">
    <property type="term" value="F:metal ion binding"/>
    <property type="evidence" value="ECO:0007669"/>
    <property type="project" value="UniProtKB-KW"/>
</dbReference>
<sequence>MVGDEAVIQIKNCFQWDSGTKCIFDNNCTAYSSSKSDKNFGTCCCTTDYCNSRLHFIDSIKRRTTVPSERLESIAEYAILRIILCAIVPLIVLTFVIAMCYYLWRKHQLRRLLSAKHEQCELFNDAECDEDECDDFDLKLSEIIAHGRYGKVYRAEMNGKKTVAVKMLPVHDYESWRNEKTFYKTSLPHPHICHFIGACKQSDGDLCLVTELYPFGSLYDYLKEHTPSFNESVTIWHGIASGLVYLHHELKPAVAHRDMKSKNVLLRSDLTPCIADFGLALRLNNASFENAIQVGTRRYMSPEVLQGTIKTPLNEAFKRIDIYAVGLIIWEIAWRTSIPNAPKPLDYRLPFEAEVGLQPLLSALHQCVVLEKKKPETMEHWNKDRVMRDIIVETILECMDEDEARPSALTIHSRFERMKSNVQVVSQKPDVVCEETPCSFTVVHE</sequence>
<proteinExistence type="inferred from homology"/>
<evidence type="ECO:0000256" key="2">
    <source>
        <dbReference type="ARBA" id="ARBA00009605"/>
    </source>
</evidence>
<keyword evidence="13" id="KW-0479">Metal-binding</keyword>
<dbReference type="InterPro" id="IPR008271">
    <property type="entry name" value="Ser/Thr_kinase_AS"/>
</dbReference>
<gene>
    <name evidence="15" type="ORF">DGYR_LOCUS3851</name>
</gene>
<evidence type="ECO:0000313" key="16">
    <source>
        <dbReference type="Proteomes" id="UP000549394"/>
    </source>
</evidence>
<dbReference type="Proteomes" id="UP000549394">
    <property type="component" value="Unassembled WGS sequence"/>
</dbReference>
<dbReference type="GO" id="GO:0004675">
    <property type="term" value="F:transmembrane receptor protein serine/threonine kinase activity"/>
    <property type="evidence" value="ECO:0007669"/>
    <property type="project" value="UniProtKB-EC"/>
</dbReference>